<reference evidence="8 9" key="1">
    <citation type="submission" date="2016-11" db="EMBL/GenBank/DDBJ databases">
        <title>Mixed transmission modes and dynamic genome evolution in an obligate animal-bacterial symbiosis.</title>
        <authorList>
            <person name="Russell S.L."/>
            <person name="Corbett-Detig R.B."/>
            <person name="Cavanaugh C.M."/>
        </authorList>
    </citation>
    <scope>NUCLEOTIDE SEQUENCE [LARGE SCALE GENOMIC DNA]</scope>
    <source>
        <strain evidence="8">Sveles-Q1</strain>
    </source>
</reference>
<evidence type="ECO:0000256" key="4">
    <source>
        <dbReference type="ARBA" id="ARBA00022989"/>
    </source>
</evidence>
<keyword evidence="9" id="KW-1185">Reference proteome</keyword>
<dbReference type="SUPFAM" id="SSF81342">
    <property type="entry name" value="Transmembrane di-heme cytochromes"/>
    <property type="match status" value="1"/>
</dbReference>
<feature type="domain" description="Cytochrome b561 bacterial/Ni-hydrogenase" evidence="7">
    <location>
        <begin position="7"/>
        <end position="201"/>
    </location>
</feature>
<evidence type="ECO:0000256" key="1">
    <source>
        <dbReference type="ARBA" id="ARBA00004651"/>
    </source>
</evidence>
<evidence type="ECO:0000256" key="5">
    <source>
        <dbReference type="ARBA" id="ARBA00023136"/>
    </source>
</evidence>
<dbReference type="GO" id="GO:0005886">
    <property type="term" value="C:plasma membrane"/>
    <property type="evidence" value="ECO:0007669"/>
    <property type="project" value="UniProtKB-SubCell"/>
</dbReference>
<dbReference type="GO" id="GO:0009055">
    <property type="term" value="F:electron transfer activity"/>
    <property type="evidence" value="ECO:0007669"/>
    <property type="project" value="InterPro"/>
</dbReference>
<dbReference type="AlphaFoldDB" id="A0A1T2L4R4"/>
<evidence type="ECO:0000313" key="8">
    <source>
        <dbReference type="EMBL" id="OOZ40052.1"/>
    </source>
</evidence>
<comment type="subcellular location">
    <subcellularLocation>
        <location evidence="1">Cell membrane</location>
        <topology evidence="1">Multi-pass membrane protein</topology>
    </subcellularLocation>
</comment>
<protein>
    <submittedName>
        <fullName evidence="8">Cytochrome B</fullName>
    </submittedName>
</protein>
<feature type="transmembrane region" description="Helical" evidence="6">
    <location>
        <begin position="12"/>
        <end position="28"/>
    </location>
</feature>
<name>A0A1T2L4R4_9GAMM</name>
<dbReference type="PANTHER" id="PTHR30485:SF2">
    <property type="entry name" value="BLL0597 PROTEIN"/>
    <property type="match status" value="1"/>
</dbReference>
<dbReference type="RefSeq" id="WP_078483775.1">
    <property type="nucleotide sequence ID" value="NZ_MPRL01000034.1"/>
</dbReference>
<dbReference type="Pfam" id="PF01292">
    <property type="entry name" value="Ni_hydr_CYTB"/>
    <property type="match status" value="1"/>
</dbReference>
<feature type="transmembrane region" description="Helical" evidence="6">
    <location>
        <begin position="95"/>
        <end position="119"/>
    </location>
</feature>
<dbReference type="InterPro" id="IPR016174">
    <property type="entry name" value="Di-haem_cyt_TM"/>
</dbReference>
<dbReference type="GO" id="GO:0020037">
    <property type="term" value="F:heme binding"/>
    <property type="evidence" value="ECO:0007669"/>
    <property type="project" value="TreeGrafter"/>
</dbReference>
<comment type="caution">
    <text evidence="8">The sequence shown here is derived from an EMBL/GenBank/DDBJ whole genome shotgun (WGS) entry which is preliminary data.</text>
</comment>
<organism evidence="8 9">
    <name type="scientific">Solemya pervernicosa gill symbiont</name>
    <dbReference type="NCBI Taxonomy" id="642797"/>
    <lineage>
        <taxon>Bacteria</taxon>
        <taxon>Pseudomonadati</taxon>
        <taxon>Pseudomonadota</taxon>
        <taxon>Gammaproteobacteria</taxon>
        <taxon>sulfur-oxidizing symbionts</taxon>
    </lineage>
</organism>
<proteinExistence type="predicted"/>
<evidence type="ECO:0000256" key="2">
    <source>
        <dbReference type="ARBA" id="ARBA00022475"/>
    </source>
</evidence>
<sequence>MDNEIKVWDPLVRIFHWTLVAAFVIAYVTEDELLTLHVWAGYYVAALLVFRVFWGLIGPRYARFKDFIYAPTTIIAYLKDMSGNRARRYLGHNPAAGAMVVALLLMLTGTTLTGLQLYAVEKGAGPLAQVEGFTLISTAHADDDEDEEEHEGDEGEGDEFWEELHETFANLTLMLVLLHIVGVVVSSLAHNENLPRAMVTGRKRSEE</sequence>
<dbReference type="InterPro" id="IPR051542">
    <property type="entry name" value="Hydrogenase_cytochrome"/>
</dbReference>
<dbReference type="EMBL" id="MPRL01000034">
    <property type="protein sequence ID" value="OOZ40052.1"/>
    <property type="molecule type" value="Genomic_DNA"/>
</dbReference>
<evidence type="ECO:0000259" key="7">
    <source>
        <dbReference type="Pfam" id="PF01292"/>
    </source>
</evidence>
<keyword evidence="5 6" id="KW-0472">Membrane</keyword>
<evidence type="ECO:0000256" key="6">
    <source>
        <dbReference type="SAM" id="Phobius"/>
    </source>
</evidence>
<keyword evidence="3 6" id="KW-0812">Transmembrane</keyword>
<keyword evidence="4 6" id="KW-1133">Transmembrane helix</keyword>
<keyword evidence="2" id="KW-1003">Cell membrane</keyword>
<accession>A0A1T2L4R4</accession>
<dbReference type="PANTHER" id="PTHR30485">
    <property type="entry name" value="NI/FE-HYDROGENASE 1 B-TYPE CYTOCHROME SUBUNIT"/>
    <property type="match status" value="1"/>
</dbReference>
<dbReference type="Proteomes" id="UP000191110">
    <property type="component" value="Unassembled WGS sequence"/>
</dbReference>
<gene>
    <name evidence="8" type="ORF">BOW53_09125</name>
</gene>
<evidence type="ECO:0000256" key="3">
    <source>
        <dbReference type="ARBA" id="ARBA00022692"/>
    </source>
</evidence>
<evidence type="ECO:0000313" key="9">
    <source>
        <dbReference type="Proteomes" id="UP000191110"/>
    </source>
</evidence>
<feature type="transmembrane region" description="Helical" evidence="6">
    <location>
        <begin position="40"/>
        <end position="57"/>
    </location>
</feature>
<dbReference type="InterPro" id="IPR011577">
    <property type="entry name" value="Cyt_b561_bac/Ni-Hgenase"/>
</dbReference>
<feature type="transmembrane region" description="Helical" evidence="6">
    <location>
        <begin position="168"/>
        <end position="189"/>
    </location>
</feature>
<dbReference type="Gene3D" id="1.20.950.20">
    <property type="entry name" value="Transmembrane di-heme cytochromes, Chain C"/>
    <property type="match status" value="1"/>
</dbReference>
<dbReference type="OrthoDB" id="196472at2"/>
<dbReference type="GO" id="GO:0022904">
    <property type="term" value="P:respiratory electron transport chain"/>
    <property type="evidence" value="ECO:0007669"/>
    <property type="project" value="InterPro"/>
</dbReference>